<evidence type="ECO:0000313" key="2">
    <source>
        <dbReference type="Proteomes" id="UP001148786"/>
    </source>
</evidence>
<protein>
    <submittedName>
        <fullName evidence="1">Uncharacterized protein</fullName>
    </submittedName>
</protein>
<name>A0A9W8N1M1_9AGAR</name>
<organism evidence="1 2">
    <name type="scientific">Agrocybe chaxingu</name>
    <dbReference type="NCBI Taxonomy" id="84603"/>
    <lineage>
        <taxon>Eukaryota</taxon>
        <taxon>Fungi</taxon>
        <taxon>Dikarya</taxon>
        <taxon>Basidiomycota</taxon>
        <taxon>Agaricomycotina</taxon>
        <taxon>Agaricomycetes</taxon>
        <taxon>Agaricomycetidae</taxon>
        <taxon>Agaricales</taxon>
        <taxon>Agaricineae</taxon>
        <taxon>Strophariaceae</taxon>
        <taxon>Agrocybe</taxon>
    </lineage>
</organism>
<accession>A0A9W8N1M1</accession>
<dbReference type="Proteomes" id="UP001148786">
    <property type="component" value="Unassembled WGS sequence"/>
</dbReference>
<comment type="caution">
    <text evidence="1">The sequence shown here is derived from an EMBL/GenBank/DDBJ whole genome shotgun (WGS) entry which is preliminary data.</text>
</comment>
<reference evidence="1" key="1">
    <citation type="submission" date="2022-07" db="EMBL/GenBank/DDBJ databases">
        <title>Genome Sequence of Agrocybe chaxingu.</title>
        <authorList>
            <person name="Buettner E."/>
        </authorList>
    </citation>
    <scope>NUCLEOTIDE SEQUENCE</scope>
    <source>
        <strain evidence="1">MP-N11</strain>
    </source>
</reference>
<dbReference type="OrthoDB" id="3083362at2759"/>
<evidence type="ECO:0000313" key="1">
    <source>
        <dbReference type="EMBL" id="KAJ3517291.1"/>
    </source>
</evidence>
<proteinExistence type="predicted"/>
<dbReference type="EMBL" id="JANKHO010000024">
    <property type="protein sequence ID" value="KAJ3517291.1"/>
    <property type="molecule type" value="Genomic_DNA"/>
</dbReference>
<sequence>MGRSARMHALPSFTLVLTSDRPLNRHLSVFIQPDPQWSPPRTIDRPLQDGRFVYSQQNDSLTNVGHDDDDAKTIFEEKGPTTSTGVGAEKGADKAIVACFYASAWLGYVCPRR</sequence>
<gene>
    <name evidence="1" type="ORF">NLJ89_g605</name>
</gene>
<keyword evidence="2" id="KW-1185">Reference proteome</keyword>
<dbReference type="AlphaFoldDB" id="A0A9W8N1M1"/>